<dbReference type="InterPro" id="IPR009725">
    <property type="entry name" value="3_dmu_93_MTrfase"/>
</dbReference>
<sequence>MQKITPFLWFESRAEEAVEFYTAIFNNSRVVKMRRAPEGGPAPAGSVLGIDFQLEGQDFVAINGGPQFQFTPAISLFVSCKDQAEVDRLWARLTEGGEELPCGWLTDRFGVSWQIIPEVLGERMFDPDPARAGNVMQAMMQMKKIDIAAIEAAYAG</sequence>
<organism evidence="2 3">
    <name type="scientific">Microbulbifer taiwanensis</name>
    <dbReference type="NCBI Taxonomy" id="986746"/>
    <lineage>
        <taxon>Bacteria</taxon>
        <taxon>Pseudomonadati</taxon>
        <taxon>Pseudomonadota</taxon>
        <taxon>Gammaproteobacteria</taxon>
        <taxon>Cellvibrionales</taxon>
        <taxon>Microbulbiferaceae</taxon>
        <taxon>Microbulbifer</taxon>
    </lineage>
</organism>
<dbReference type="PANTHER" id="PTHR33990">
    <property type="entry name" value="PROTEIN YJDN-RELATED"/>
    <property type="match status" value="1"/>
</dbReference>
<dbReference type="PIRSF" id="PIRSF021700">
    <property type="entry name" value="3_dmu_93_MTrfase"/>
    <property type="match status" value="1"/>
</dbReference>
<evidence type="ECO:0000313" key="2">
    <source>
        <dbReference type="EMBL" id="MFC6635365.1"/>
    </source>
</evidence>
<dbReference type="InterPro" id="IPR029068">
    <property type="entry name" value="Glyas_Bleomycin-R_OHBP_Dase"/>
</dbReference>
<reference evidence="3" key="1">
    <citation type="journal article" date="2019" name="Int. J. Syst. Evol. Microbiol.">
        <title>The Global Catalogue of Microorganisms (GCM) 10K type strain sequencing project: providing services to taxonomists for standard genome sequencing and annotation.</title>
        <authorList>
            <consortium name="The Broad Institute Genomics Platform"/>
            <consortium name="The Broad Institute Genome Sequencing Center for Infectious Disease"/>
            <person name="Wu L."/>
            <person name="Ma J."/>
        </authorList>
    </citation>
    <scope>NUCLEOTIDE SEQUENCE [LARGE SCALE GENOMIC DNA]</scope>
    <source>
        <strain evidence="3">CGMCC 1.13718</strain>
    </source>
</reference>
<gene>
    <name evidence="2" type="ORF">ACFQBM_18990</name>
</gene>
<comment type="caution">
    <text evidence="2">The sequence shown here is derived from an EMBL/GenBank/DDBJ whole genome shotgun (WGS) entry which is preliminary data.</text>
</comment>
<name>A0ABW1YVE7_9GAMM</name>
<dbReference type="Gene3D" id="3.10.180.10">
    <property type="entry name" value="2,3-Dihydroxybiphenyl 1,2-Dioxygenase, domain 1"/>
    <property type="match status" value="1"/>
</dbReference>
<evidence type="ECO:0000313" key="3">
    <source>
        <dbReference type="Proteomes" id="UP001596425"/>
    </source>
</evidence>
<protein>
    <submittedName>
        <fullName evidence="2">VOC family protein</fullName>
    </submittedName>
</protein>
<keyword evidence="3" id="KW-1185">Reference proteome</keyword>
<dbReference type="EMBL" id="JBHSVR010000001">
    <property type="protein sequence ID" value="MFC6635365.1"/>
    <property type="molecule type" value="Genomic_DNA"/>
</dbReference>
<dbReference type="RefSeq" id="WP_193192731.1">
    <property type="nucleotide sequence ID" value="NZ_JACZFR010000032.1"/>
</dbReference>
<dbReference type="Pfam" id="PF06983">
    <property type="entry name" value="3-dmu-9_3-mt"/>
    <property type="match status" value="1"/>
</dbReference>
<dbReference type="PANTHER" id="PTHR33990:SF2">
    <property type="entry name" value="PHNB-LIKE DOMAIN-CONTAINING PROTEIN"/>
    <property type="match status" value="1"/>
</dbReference>
<dbReference type="InterPro" id="IPR028973">
    <property type="entry name" value="PhnB-like"/>
</dbReference>
<evidence type="ECO:0000259" key="1">
    <source>
        <dbReference type="Pfam" id="PF06983"/>
    </source>
</evidence>
<accession>A0ABW1YVE7</accession>
<dbReference type="Proteomes" id="UP001596425">
    <property type="component" value="Unassembled WGS sequence"/>
</dbReference>
<dbReference type="SUPFAM" id="SSF54593">
    <property type="entry name" value="Glyoxalase/Bleomycin resistance protein/Dihydroxybiphenyl dioxygenase"/>
    <property type="match status" value="1"/>
</dbReference>
<dbReference type="CDD" id="cd06588">
    <property type="entry name" value="PhnB_like"/>
    <property type="match status" value="1"/>
</dbReference>
<feature type="domain" description="PhnB-like" evidence="1">
    <location>
        <begin position="2"/>
        <end position="116"/>
    </location>
</feature>
<proteinExistence type="predicted"/>